<dbReference type="EMBL" id="MSDF01000001">
    <property type="protein sequence ID" value="OPB00937.1"/>
    <property type="molecule type" value="Genomic_DNA"/>
</dbReference>
<gene>
    <name evidence="1" type="ORF">BFW87_00580</name>
</gene>
<evidence type="ECO:0000313" key="2">
    <source>
        <dbReference type="Proteomes" id="UP000190965"/>
    </source>
</evidence>
<dbReference type="PANTHER" id="PTHR42830:SF2">
    <property type="entry name" value="OSMC_OHR FAMILY PROTEIN"/>
    <property type="match status" value="1"/>
</dbReference>
<evidence type="ECO:0000313" key="1">
    <source>
        <dbReference type="EMBL" id="OPB00937.1"/>
    </source>
</evidence>
<dbReference type="InterPro" id="IPR036102">
    <property type="entry name" value="OsmC/Ohrsf"/>
</dbReference>
<dbReference type="InterPro" id="IPR003718">
    <property type="entry name" value="OsmC/Ohr_fam"/>
</dbReference>
<reference evidence="1 2" key="1">
    <citation type="submission" date="2016-12" db="EMBL/GenBank/DDBJ databases">
        <title>Draft genome sequences of seven strains of Pseudomonas fluorescens that produce 4-formylaminooxyvinylglycine.</title>
        <authorList>
            <person name="Okrent R.A."/>
            <person name="Manning V.A."/>
            <person name="Trippe K.M."/>
        </authorList>
    </citation>
    <scope>NUCLEOTIDE SEQUENCE [LARGE SCALE GENOMIC DNA]</scope>
    <source>
        <strain evidence="1 2">P5A</strain>
    </source>
</reference>
<dbReference type="Gene3D" id="3.30.300.20">
    <property type="match status" value="1"/>
</dbReference>
<comment type="caution">
    <text evidence="1">The sequence shown here is derived from an EMBL/GenBank/DDBJ whole genome shotgun (WGS) entry which is preliminary data.</text>
</comment>
<dbReference type="Pfam" id="PF02566">
    <property type="entry name" value="OsmC"/>
    <property type="match status" value="1"/>
</dbReference>
<dbReference type="OrthoDB" id="9807532at2"/>
<dbReference type="SUPFAM" id="SSF82784">
    <property type="entry name" value="OsmC-like"/>
    <property type="match status" value="1"/>
</dbReference>
<dbReference type="InterPro" id="IPR015946">
    <property type="entry name" value="KH_dom-like_a/b"/>
</dbReference>
<dbReference type="AlphaFoldDB" id="A0A1T2ZA54"/>
<dbReference type="Proteomes" id="UP000190965">
    <property type="component" value="Unassembled WGS sequence"/>
</dbReference>
<dbReference type="RefSeq" id="WP_078738070.1">
    <property type="nucleotide sequence ID" value="NZ_MSDF01000001.1"/>
</dbReference>
<dbReference type="InterPro" id="IPR052707">
    <property type="entry name" value="OsmC_Ohr_Peroxiredoxin"/>
</dbReference>
<accession>A0A1T2ZA54</accession>
<proteinExistence type="predicted"/>
<protein>
    <recommendedName>
        <fullName evidence="3">Osmotically inducible protein OsmC</fullName>
    </recommendedName>
</protein>
<organism evidence="1 2">
    <name type="scientific">Pseudomonas fluorescens</name>
    <dbReference type="NCBI Taxonomy" id="294"/>
    <lineage>
        <taxon>Bacteria</taxon>
        <taxon>Pseudomonadati</taxon>
        <taxon>Pseudomonadota</taxon>
        <taxon>Gammaproteobacteria</taxon>
        <taxon>Pseudomonadales</taxon>
        <taxon>Pseudomonadaceae</taxon>
        <taxon>Pseudomonas</taxon>
    </lineage>
</organism>
<sequence>MTKEVPILKTVWTGAMKGRGAIKGRSLHTDIGIPIELGGSGTGTDPKELLIASAATCYTFTLIAMLEAEKLPVIGLDIDSEIRKSRESKMVIIHTAHALLSADATEEQLHRASVVFSSAHERCFIGGILRAAGIDVEIQGTASPQLPSS</sequence>
<dbReference type="PANTHER" id="PTHR42830">
    <property type="entry name" value="OSMOTICALLY INDUCIBLE FAMILY PROTEIN"/>
    <property type="match status" value="1"/>
</dbReference>
<name>A0A1T2ZA54_PSEFL</name>
<evidence type="ECO:0008006" key="3">
    <source>
        <dbReference type="Google" id="ProtNLM"/>
    </source>
</evidence>